<proteinExistence type="predicted"/>
<dbReference type="PANTHER" id="PTHR20858:SF17">
    <property type="entry name" value="HYDROXYMETHYLPYRIMIDINE_PHOSPHOMETHYLPYRIMIDINE KINASE THI20-RELATED"/>
    <property type="match status" value="1"/>
</dbReference>
<feature type="domain" description="Thiamine-phosphate synthase ThiN" evidence="8">
    <location>
        <begin position="275"/>
        <end position="441"/>
    </location>
</feature>
<dbReference type="UniPathway" id="UPA00060">
    <property type="reaction ID" value="UER00138"/>
</dbReference>
<protein>
    <recommendedName>
        <fullName evidence="2">hydroxymethylpyrimidine kinase</fullName>
        <ecNumber evidence="2">2.7.1.49</ecNumber>
    </recommendedName>
</protein>
<keyword evidence="4" id="KW-0547">Nucleotide-binding</keyword>
<reference evidence="9 10" key="1">
    <citation type="submission" date="2020-02" db="EMBL/GenBank/DDBJ databases">
        <title>Comparative genomics of sulfur disproportionating microorganisms.</title>
        <authorList>
            <person name="Ward L.M."/>
            <person name="Bertran E."/>
            <person name="Johnston D.T."/>
        </authorList>
    </citation>
    <scope>NUCLEOTIDE SEQUENCE [LARGE SCALE GENOMIC DNA]</scope>
    <source>
        <strain evidence="9 10">DSM 100025</strain>
    </source>
</reference>
<keyword evidence="3 9" id="KW-0808">Transferase</keyword>
<dbReference type="Pfam" id="PF08543">
    <property type="entry name" value="Phos_pyr_kin"/>
    <property type="match status" value="1"/>
</dbReference>
<dbReference type="Proteomes" id="UP000469346">
    <property type="component" value="Unassembled WGS sequence"/>
</dbReference>
<dbReference type="EMBL" id="JAAGRR010000153">
    <property type="protein sequence ID" value="NDY43337.1"/>
    <property type="molecule type" value="Genomic_DNA"/>
</dbReference>
<keyword evidence="10" id="KW-1185">Reference proteome</keyword>
<dbReference type="GO" id="GO:0005829">
    <property type="term" value="C:cytosol"/>
    <property type="evidence" value="ECO:0007669"/>
    <property type="project" value="TreeGrafter"/>
</dbReference>
<dbReference type="InterPro" id="IPR019293">
    <property type="entry name" value="ThiN"/>
</dbReference>
<organism evidence="9 10">
    <name type="scientific">Dissulfurirhabdus thermomarina</name>
    <dbReference type="NCBI Taxonomy" id="1765737"/>
    <lineage>
        <taxon>Bacteria</taxon>
        <taxon>Deltaproteobacteria</taxon>
        <taxon>Dissulfurirhabdaceae</taxon>
        <taxon>Dissulfurirhabdus</taxon>
    </lineage>
</organism>
<dbReference type="SUPFAM" id="SSF53613">
    <property type="entry name" value="Ribokinase-like"/>
    <property type="match status" value="1"/>
</dbReference>
<dbReference type="PANTHER" id="PTHR20858">
    <property type="entry name" value="PHOSPHOMETHYLPYRIMIDINE KINASE"/>
    <property type="match status" value="1"/>
</dbReference>
<dbReference type="AlphaFoldDB" id="A0A6N9TV77"/>
<evidence type="ECO:0000256" key="5">
    <source>
        <dbReference type="ARBA" id="ARBA00022777"/>
    </source>
</evidence>
<keyword evidence="5 9" id="KW-0418">Kinase</keyword>
<evidence type="ECO:0000313" key="9">
    <source>
        <dbReference type="EMBL" id="NDY43337.1"/>
    </source>
</evidence>
<accession>A0A6N9TV77</accession>
<comment type="caution">
    <text evidence="9">The sequence shown here is derived from an EMBL/GenBank/DDBJ whole genome shotgun (WGS) entry which is preliminary data.</text>
</comment>
<comment type="pathway">
    <text evidence="1">Cofactor biosynthesis; thiamine diphosphate biosynthesis.</text>
</comment>
<dbReference type="GO" id="GO:0009228">
    <property type="term" value="P:thiamine biosynthetic process"/>
    <property type="evidence" value="ECO:0007669"/>
    <property type="project" value="InterPro"/>
</dbReference>
<dbReference type="NCBIfam" id="TIGR00097">
    <property type="entry name" value="HMP-P_kinase"/>
    <property type="match status" value="1"/>
</dbReference>
<name>A0A6N9TV77_DISTH</name>
<evidence type="ECO:0000256" key="2">
    <source>
        <dbReference type="ARBA" id="ARBA00012135"/>
    </source>
</evidence>
<dbReference type="GO" id="GO:0008902">
    <property type="term" value="F:hydroxymethylpyrimidine kinase activity"/>
    <property type="evidence" value="ECO:0007669"/>
    <property type="project" value="UniProtKB-EC"/>
</dbReference>
<dbReference type="GO" id="GO:0005524">
    <property type="term" value="F:ATP binding"/>
    <property type="evidence" value="ECO:0007669"/>
    <property type="project" value="UniProtKB-KW"/>
</dbReference>
<dbReference type="InterPro" id="IPR004399">
    <property type="entry name" value="HMP/HMP-P_kinase_dom"/>
</dbReference>
<dbReference type="FunFam" id="3.40.1190.20:FF:000003">
    <property type="entry name" value="Phosphomethylpyrimidine kinase ThiD"/>
    <property type="match status" value="1"/>
</dbReference>
<evidence type="ECO:0000256" key="3">
    <source>
        <dbReference type="ARBA" id="ARBA00022679"/>
    </source>
</evidence>
<evidence type="ECO:0000259" key="7">
    <source>
        <dbReference type="Pfam" id="PF08543"/>
    </source>
</evidence>
<dbReference type="EC" id="2.7.1.49" evidence="2"/>
<dbReference type="GO" id="GO:0009229">
    <property type="term" value="P:thiamine diphosphate biosynthetic process"/>
    <property type="evidence" value="ECO:0007669"/>
    <property type="project" value="UniProtKB-UniPathway"/>
</dbReference>
<dbReference type="InterPro" id="IPR029056">
    <property type="entry name" value="Ribokinase-like"/>
</dbReference>
<keyword evidence="6" id="KW-0067">ATP-binding</keyword>
<dbReference type="GO" id="GO:0008972">
    <property type="term" value="F:phosphomethylpyrimidine kinase activity"/>
    <property type="evidence" value="ECO:0007669"/>
    <property type="project" value="InterPro"/>
</dbReference>
<evidence type="ECO:0000313" key="10">
    <source>
        <dbReference type="Proteomes" id="UP000469346"/>
    </source>
</evidence>
<dbReference type="Gene3D" id="3.40.225.10">
    <property type="entry name" value="Class II aldolase/adducin N-terminal domain"/>
    <property type="match status" value="1"/>
</dbReference>
<evidence type="ECO:0000256" key="6">
    <source>
        <dbReference type="ARBA" id="ARBA00022840"/>
    </source>
</evidence>
<sequence length="454" mass="46683">MIPVLTIAGSDPGGGAGLQQDLKVFTALGAYGAAAPAALTAQDTRGVAAVAPVPADFVRRQVELVLADIAPAAVKTGMLGTAEVVAAVAGALAGRPPAALVVDPVLASSGGVPLLADDAVAVLRERLCPLATVVTPNLPEAEVLLGRSIPDARAMEAAAAALRSALGCRAVLLKGGHLDDPAGAVDAWADAEGTELLRGRRIETPHTHGTGCTLSAALAVFLARGLAPREAARRAKAFLERSLEQAVPVGRGRGPANPVGVLEAELSRYPVLQALEAAWRRLAAAPSRVLVPEVQINLGYALPGARSVADVAAFPGRIVGLGDGVARVAAPAFGASSHVARIVLTAMRHDPECRAAMNIRHDEAFLHRARDLGWRVAGFSRRDEPEESRRREGSTLAWGVDRAIRQAGAVPDLVHDPGDVGKEPIIRILGPDPESVVAKALRVAGLECGGEGTA</sequence>
<dbReference type="InterPro" id="IPR013749">
    <property type="entry name" value="PM/HMP-P_kinase-1"/>
</dbReference>
<dbReference type="InterPro" id="IPR036409">
    <property type="entry name" value="Aldolase_II/adducin_N_sf"/>
</dbReference>
<dbReference type="CDD" id="cd01169">
    <property type="entry name" value="HMPP_kinase"/>
    <property type="match status" value="1"/>
</dbReference>
<feature type="non-terminal residue" evidence="9">
    <location>
        <position position="454"/>
    </location>
</feature>
<dbReference type="Pfam" id="PF10120">
    <property type="entry name" value="ThiN"/>
    <property type="match status" value="1"/>
</dbReference>
<evidence type="ECO:0000256" key="4">
    <source>
        <dbReference type="ARBA" id="ARBA00022741"/>
    </source>
</evidence>
<dbReference type="SUPFAM" id="SSF53639">
    <property type="entry name" value="AraD/HMP-PK domain-like"/>
    <property type="match status" value="1"/>
</dbReference>
<dbReference type="Gene3D" id="3.40.1190.20">
    <property type="match status" value="1"/>
</dbReference>
<feature type="domain" description="Pyridoxamine kinase/Phosphomethylpyrimidine kinase" evidence="7">
    <location>
        <begin position="11"/>
        <end position="257"/>
    </location>
</feature>
<gene>
    <name evidence="9" type="primary">thiD</name>
    <name evidence="9" type="ORF">G3N55_10855</name>
</gene>
<dbReference type="RefSeq" id="WP_163299450.1">
    <property type="nucleotide sequence ID" value="NZ_JAAGRR010000153.1"/>
</dbReference>
<evidence type="ECO:0000256" key="1">
    <source>
        <dbReference type="ARBA" id="ARBA00004948"/>
    </source>
</evidence>
<evidence type="ECO:0000259" key="8">
    <source>
        <dbReference type="Pfam" id="PF10120"/>
    </source>
</evidence>